<proteinExistence type="predicted"/>
<dbReference type="EMBL" id="APVH01000039">
    <property type="protein sequence ID" value="EPX78458.1"/>
    <property type="molecule type" value="Genomic_DNA"/>
</dbReference>
<keyword evidence="1" id="KW-0812">Transmembrane</keyword>
<gene>
    <name evidence="2" type="ORF">Salmuc_03568</name>
</gene>
<accession>S9QFS4</accession>
<evidence type="ECO:0000256" key="1">
    <source>
        <dbReference type="SAM" id="Phobius"/>
    </source>
</evidence>
<dbReference type="NCBIfam" id="NF033773">
    <property type="entry name" value="tellur_TrgA"/>
    <property type="match status" value="1"/>
</dbReference>
<feature type="transmembrane region" description="Helical" evidence="1">
    <location>
        <begin position="36"/>
        <end position="53"/>
    </location>
</feature>
<evidence type="ECO:0000313" key="3">
    <source>
        <dbReference type="Proteomes" id="UP000015347"/>
    </source>
</evidence>
<dbReference type="eggNOG" id="ENOG5032RSE">
    <property type="taxonomic scope" value="Bacteria"/>
</dbReference>
<dbReference type="HOGENOM" id="CLU_125998_0_0_5"/>
<name>S9QFS4_9RHOB</name>
<dbReference type="OrthoDB" id="7869508at2"/>
<keyword evidence="1" id="KW-1133">Transmembrane helix</keyword>
<dbReference type="STRING" id="1123237.Salmuc_03568"/>
<organism evidence="2 3">
    <name type="scientific">Salipiger mucosus DSM 16094</name>
    <dbReference type="NCBI Taxonomy" id="1123237"/>
    <lineage>
        <taxon>Bacteria</taxon>
        <taxon>Pseudomonadati</taxon>
        <taxon>Pseudomonadota</taxon>
        <taxon>Alphaproteobacteria</taxon>
        <taxon>Rhodobacterales</taxon>
        <taxon>Roseobacteraceae</taxon>
        <taxon>Salipiger</taxon>
    </lineage>
</organism>
<keyword evidence="3" id="KW-1185">Reference proteome</keyword>
<feature type="transmembrane region" description="Helical" evidence="1">
    <location>
        <begin position="123"/>
        <end position="142"/>
    </location>
</feature>
<feature type="transmembrane region" description="Helical" evidence="1">
    <location>
        <begin position="65"/>
        <end position="85"/>
    </location>
</feature>
<evidence type="ECO:0000313" key="2">
    <source>
        <dbReference type="EMBL" id="EPX78458.1"/>
    </source>
</evidence>
<reference evidence="3" key="1">
    <citation type="journal article" date="2014" name="Stand. Genomic Sci.">
        <title>Genome sequence of the exopolysaccharide-producing Salipiger mucosus type strain (DSM 16094(T)), a moderately halophilic member of the Roseobacter clade.</title>
        <authorList>
            <person name="Riedel T."/>
            <person name="Spring S."/>
            <person name="Fiebig A."/>
            <person name="Petersen J."/>
            <person name="Kyrpides N.C."/>
            <person name="Goker M."/>
            <person name="Klenk H.P."/>
        </authorList>
    </citation>
    <scope>NUCLEOTIDE SEQUENCE [LARGE SCALE GENOMIC DNA]</scope>
    <source>
        <strain evidence="3">DSM 16094</strain>
    </source>
</reference>
<dbReference type="RefSeq" id="WP_021120636.1">
    <property type="nucleotide sequence ID" value="NZ_KE557280.1"/>
</dbReference>
<dbReference type="Proteomes" id="UP000015347">
    <property type="component" value="Unassembled WGS sequence"/>
</dbReference>
<dbReference type="AlphaFoldDB" id="S9QFS4"/>
<keyword evidence="1" id="KW-0472">Membrane</keyword>
<sequence>MWTAARLVTALCLAVLGYLASEVVRGLWTETTQFGWFNWVNTVIGFFCGWFIVGPRLGNGMGPGISLGATGAAALVFWGLFVQSVNEMVRLAMRHRFDGPVEAFSAIFDLGTEYGAVLLDGGFFILMIVGAIITGVLGEIAARNWR</sequence>
<dbReference type="InterPro" id="IPR047784">
    <property type="entry name" value="TrgA"/>
</dbReference>
<comment type="caution">
    <text evidence="2">The sequence shown here is derived from an EMBL/GenBank/DDBJ whole genome shotgun (WGS) entry which is preliminary data.</text>
</comment>
<protein>
    <submittedName>
        <fullName evidence="2">Tellurite resistance protein</fullName>
    </submittedName>
</protein>